<dbReference type="InterPro" id="IPR011856">
    <property type="entry name" value="tRNA_endonuc-like_dom_sf"/>
</dbReference>
<feature type="domain" description="tRNA intron endonuclease catalytic" evidence="5">
    <location>
        <begin position="487"/>
        <end position="582"/>
    </location>
</feature>
<dbReference type="InterPro" id="IPR036167">
    <property type="entry name" value="tRNA_intron_Endo_cat-like_sf"/>
</dbReference>
<dbReference type="PANTHER" id="PTHR21227:SF0">
    <property type="entry name" value="TRNA-SPLICING ENDONUCLEASE SUBUNIT SEN2"/>
    <property type="match status" value="1"/>
</dbReference>
<feature type="compositionally biased region" description="Basic and acidic residues" evidence="4">
    <location>
        <begin position="127"/>
        <end position="142"/>
    </location>
</feature>
<dbReference type="GO" id="GO:0000214">
    <property type="term" value="C:tRNA-intron endonuclease complex"/>
    <property type="evidence" value="ECO:0007669"/>
    <property type="project" value="TreeGrafter"/>
</dbReference>
<comment type="similarity">
    <text evidence="1">Belongs to the tRNA-intron endonuclease family.</text>
</comment>
<feature type="region of interest" description="Disordered" evidence="4">
    <location>
        <begin position="115"/>
        <end position="156"/>
    </location>
</feature>
<evidence type="ECO:0000259" key="5">
    <source>
        <dbReference type="Pfam" id="PF01974"/>
    </source>
</evidence>
<dbReference type="PANTHER" id="PTHR21227">
    <property type="entry name" value="TRNA-SPLICING ENDONUCLEASE SUBUNIT SEN2"/>
    <property type="match status" value="1"/>
</dbReference>
<name>A0A9P7AUA6_9HELO</name>
<evidence type="ECO:0000256" key="4">
    <source>
        <dbReference type="SAM" id="MobiDB-lite"/>
    </source>
</evidence>
<dbReference type="Pfam" id="PF01974">
    <property type="entry name" value="tRNA_int_endo"/>
    <property type="match status" value="1"/>
</dbReference>
<dbReference type="CDD" id="cd22363">
    <property type="entry name" value="tRNA-intron_lyase_C"/>
    <property type="match status" value="1"/>
</dbReference>
<feature type="compositionally biased region" description="Basic and acidic residues" evidence="4">
    <location>
        <begin position="308"/>
        <end position="318"/>
    </location>
</feature>
<dbReference type="OrthoDB" id="10249562at2759"/>
<dbReference type="EMBL" id="VNKQ01000015">
    <property type="protein sequence ID" value="KAG0646678.1"/>
    <property type="molecule type" value="Genomic_DNA"/>
</dbReference>
<dbReference type="GO" id="GO:0000213">
    <property type="term" value="F:tRNA-intron lyase activity"/>
    <property type="evidence" value="ECO:0007669"/>
    <property type="project" value="UniProtKB-EC"/>
</dbReference>
<evidence type="ECO:0000256" key="3">
    <source>
        <dbReference type="ARBA" id="ARBA00034031"/>
    </source>
</evidence>
<proteinExistence type="inferred from homology"/>
<dbReference type="EC" id="4.6.1.16" evidence="2"/>
<feature type="compositionally biased region" description="Polar residues" evidence="4">
    <location>
        <begin position="177"/>
        <end position="188"/>
    </location>
</feature>
<dbReference type="GO" id="GO:0000379">
    <property type="term" value="P:tRNA-type intron splice site recognition and cleavage"/>
    <property type="evidence" value="ECO:0007669"/>
    <property type="project" value="TreeGrafter"/>
</dbReference>
<dbReference type="Proteomes" id="UP000785200">
    <property type="component" value="Unassembled WGS sequence"/>
</dbReference>
<evidence type="ECO:0000313" key="7">
    <source>
        <dbReference type="Proteomes" id="UP000785200"/>
    </source>
</evidence>
<dbReference type="InterPro" id="IPR006677">
    <property type="entry name" value="tRNA_intron_Endonuc_cat-like"/>
</dbReference>
<dbReference type="GO" id="GO:0005737">
    <property type="term" value="C:cytoplasm"/>
    <property type="evidence" value="ECO:0007669"/>
    <property type="project" value="TreeGrafter"/>
</dbReference>
<sequence length="621" mass="69033">MADTTPVQAVQSEAAVTPAAPSSQPKTNRQNVNKLYALPAPLRTFPLPTLVPHNPLSLFQILYVWLSQTINPPSSHFETPYYGLWSPETRSVHVTDSRSIRGLWEQGFYGKGSLSRSEPNWMSGQKARRENKGKVTSEEVTRQRRAARQQTKWERARKEREAIEQKLLEEAEAARVSDTTNNGDSASTGEEGLFESDTSVTVSDVCEDSSVEKYMEWQSPVGPLELLSLPNSTLDLAKASLNLTRAVEQDVATVSDPVSFMGSNAAPVGPLQILALPNSRLERSFNEALLSEGGNEIVTATHHSLKEDSKDSFLKSRSNENGAAIGHGLNGHATATKPYMNGHSSITEGAINGSAHSDGTAYTSNFLPNGSAISASTPMMKRRKSVRFSPTVEKNTFIQNEPLSPEHASLITTIIADEAEPAKTEEQEHFQLTLEEAFFLAYSLGALTILDPVTKSPISNKDLFKVFRRSSYFPPLTNASFAPDDPFMLNYVVYHHFRSLGWVVRGGVKFAVDFMLYNRGPVFSHAEFAVVILPSYSDPYWSSDVSLQNYVKGKEKRTWAWFHCINRVITQVRKTLVLVYVDIPSPLNDGDEEDIGVDGVLARYKVREVVMQRWLSNRQRD</sequence>
<dbReference type="SUPFAM" id="SSF53032">
    <property type="entry name" value="tRNA-intron endonuclease catalytic domain-like"/>
    <property type="match status" value="1"/>
</dbReference>
<feature type="compositionally biased region" description="Polar residues" evidence="4">
    <location>
        <begin position="20"/>
        <end position="31"/>
    </location>
</feature>
<feature type="region of interest" description="Disordered" evidence="4">
    <location>
        <begin position="308"/>
        <end position="341"/>
    </location>
</feature>
<dbReference type="AlphaFoldDB" id="A0A9P7AUA6"/>
<reference evidence="6" key="1">
    <citation type="submission" date="2019-07" db="EMBL/GenBank/DDBJ databases">
        <title>Hyphodiscus hymeniophilus genome sequencing and assembly.</title>
        <authorList>
            <person name="Kramer G."/>
            <person name="Nodwell J."/>
        </authorList>
    </citation>
    <scope>NUCLEOTIDE SEQUENCE</scope>
    <source>
        <strain evidence="6">ATCC 34498</strain>
    </source>
</reference>
<protein>
    <recommendedName>
        <fullName evidence="2">tRNA-intron lyase</fullName>
        <ecNumber evidence="2">4.6.1.16</ecNumber>
    </recommendedName>
</protein>
<dbReference type="FunFam" id="3.40.1350.10:FF:000007">
    <property type="entry name" value="tRNA-splicing endonuclease subunit Sen2"/>
    <property type="match status" value="1"/>
</dbReference>
<comment type="caution">
    <text evidence="6">The sequence shown here is derived from an EMBL/GenBank/DDBJ whole genome shotgun (WGS) entry which is preliminary data.</text>
</comment>
<dbReference type="GO" id="GO:0003676">
    <property type="term" value="F:nucleic acid binding"/>
    <property type="evidence" value="ECO:0007669"/>
    <property type="project" value="InterPro"/>
</dbReference>
<organism evidence="6 7">
    <name type="scientific">Hyphodiscus hymeniophilus</name>
    <dbReference type="NCBI Taxonomy" id="353542"/>
    <lineage>
        <taxon>Eukaryota</taxon>
        <taxon>Fungi</taxon>
        <taxon>Dikarya</taxon>
        <taxon>Ascomycota</taxon>
        <taxon>Pezizomycotina</taxon>
        <taxon>Leotiomycetes</taxon>
        <taxon>Helotiales</taxon>
        <taxon>Hyphodiscaceae</taxon>
        <taxon>Hyphodiscus</taxon>
    </lineage>
</organism>
<dbReference type="Gene3D" id="3.40.1350.10">
    <property type="match status" value="1"/>
</dbReference>
<feature type="region of interest" description="Disordered" evidence="4">
    <location>
        <begin position="1"/>
        <end position="31"/>
    </location>
</feature>
<evidence type="ECO:0000256" key="2">
    <source>
        <dbReference type="ARBA" id="ARBA00012573"/>
    </source>
</evidence>
<gene>
    <name evidence="6" type="ORF">D0Z07_7400</name>
</gene>
<evidence type="ECO:0000256" key="1">
    <source>
        <dbReference type="ARBA" id="ARBA00008078"/>
    </source>
</evidence>
<keyword evidence="7" id="KW-1185">Reference proteome</keyword>
<accession>A0A9P7AUA6</accession>
<dbReference type="InterPro" id="IPR006676">
    <property type="entry name" value="tRNA_splic"/>
</dbReference>
<feature type="compositionally biased region" description="Polar residues" evidence="4">
    <location>
        <begin position="1"/>
        <end position="11"/>
    </location>
</feature>
<comment type="catalytic activity">
    <reaction evidence="3">
        <text>pretRNA = a 3'-half-tRNA molecule with a 5'-OH end + a 5'-half-tRNA molecule with a 2',3'-cyclic phosphate end + an intron with a 2',3'-cyclic phosphate and a 5'-hydroxyl terminus.</text>
        <dbReference type="EC" id="4.6.1.16"/>
    </reaction>
</comment>
<evidence type="ECO:0000313" key="6">
    <source>
        <dbReference type="EMBL" id="KAG0646678.1"/>
    </source>
</evidence>
<feature type="region of interest" description="Disordered" evidence="4">
    <location>
        <begin position="169"/>
        <end position="199"/>
    </location>
</feature>